<evidence type="ECO:0000313" key="2">
    <source>
        <dbReference type="EMBL" id="KAF0898545.1"/>
    </source>
</evidence>
<reference evidence="2 3" key="1">
    <citation type="submission" date="2019-11" db="EMBL/GenBank/DDBJ databases">
        <title>Whole genome sequence of Oryza granulata.</title>
        <authorList>
            <person name="Li W."/>
        </authorList>
    </citation>
    <scope>NUCLEOTIDE SEQUENCE [LARGE SCALE GENOMIC DNA]</scope>
    <source>
        <strain evidence="3">cv. Menghai</strain>
        <tissue evidence="2">Leaf</tissue>
    </source>
</reference>
<dbReference type="AlphaFoldDB" id="A0A6G1CD49"/>
<evidence type="ECO:0000256" key="1">
    <source>
        <dbReference type="SAM" id="MobiDB-lite"/>
    </source>
</evidence>
<feature type="compositionally biased region" description="Basic and acidic residues" evidence="1">
    <location>
        <begin position="501"/>
        <end position="515"/>
    </location>
</feature>
<protein>
    <recommendedName>
        <fullName evidence="4">DUF4283 domain-containing protein</fullName>
    </recommendedName>
</protein>
<proteinExistence type="predicted"/>
<gene>
    <name evidence="2" type="ORF">E2562_008132</name>
</gene>
<comment type="caution">
    <text evidence="2">The sequence shown here is derived from an EMBL/GenBank/DDBJ whole genome shotgun (WGS) entry which is preliminary data.</text>
</comment>
<dbReference type="OrthoDB" id="694475at2759"/>
<dbReference type="PANTHER" id="PTHR33087">
    <property type="entry name" value="OS07G0539200 PROTEIN"/>
    <property type="match status" value="1"/>
</dbReference>
<dbReference type="InterPro" id="IPR053253">
    <property type="entry name" value="Sex_diff_modulator"/>
</dbReference>
<dbReference type="EMBL" id="SPHZ02000009">
    <property type="protein sequence ID" value="KAF0898545.1"/>
    <property type="molecule type" value="Genomic_DNA"/>
</dbReference>
<feature type="region of interest" description="Disordered" evidence="1">
    <location>
        <begin position="396"/>
        <end position="441"/>
    </location>
</feature>
<name>A0A6G1CD49_9ORYZ</name>
<evidence type="ECO:0008006" key="4">
    <source>
        <dbReference type="Google" id="ProtNLM"/>
    </source>
</evidence>
<feature type="region of interest" description="Disordered" evidence="1">
    <location>
        <begin position="492"/>
        <end position="515"/>
    </location>
</feature>
<dbReference type="PANTHER" id="PTHR33087:SF46">
    <property type="entry name" value="OS07G0539200 PROTEIN"/>
    <property type="match status" value="1"/>
</dbReference>
<organism evidence="2 3">
    <name type="scientific">Oryza meyeriana var. granulata</name>
    <dbReference type="NCBI Taxonomy" id="110450"/>
    <lineage>
        <taxon>Eukaryota</taxon>
        <taxon>Viridiplantae</taxon>
        <taxon>Streptophyta</taxon>
        <taxon>Embryophyta</taxon>
        <taxon>Tracheophyta</taxon>
        <taxon>Spermatophyta</taxon>
        <taxon>Magnoliopsida</taxon>
        <taxon>Liliopsida</taxon>
        <taxon>Poales</taxon>
        <taxon>Poaceae</taxon>
        <taxon>BOP clade</taxon>
        <taxon>Oryzoideae</taxon>
        <taxon>Oryzeae</taxon>
        <taxon>Oryzinae</taxon>
        <taxon>Oryza</taxon>
        <taxon>Oryza meyeriana</taxon>
    </lineage>
</organism>
<accession>A0A6G1CD49</accession>
<evidence type="ECO:0000313" key="3">
    <source>
        <dbReference type="Proteomes" id="UP000479710"/>
    </source>
</evidence>
<keyword evidence="3" id="KW-1185">Reference proteome</keyword>
<sequence length="515" mass="56759">MALGYQICAGSPARYMEEFRVGEPCDRPGRGSCVLTPTAGMERKEAWLGAHALLASVLGTRPDVSPGQLVEAIQRHTGVRACDLRVEVTRPEDFLVTFRTTRDRNVVFRCSNEIFCNDVPISFKLWSRRSWGEAAQFRFFTKLCLDGLPLHAWDKDAIRNLVDSVDVHLVEVLPEEDARCLELFAWFKNPSNIPHRLDVEFPERAGAGGPWVEGTSSAPPAAPAEKPTLVYPVIVQVEEVIDPTLLHISLPLDSDSDDEEITRRNALSCWAGRYDDDGPWLTRQTGGHRFGGATGSAGGLERRSLHGLPVLGERPIRLGLLAGNGDVEPTLPPSGVSAEASATWGQRVAGQFLHPTPERSAWSSWPAQARDIWFRRRRSPRYRRCLRCRPQGRLSFQNTRRGRRRGHVGQQRDRTLAGDIPGSGGGGQGLSRSRAKVQWADGPHEGQEVALTRPATAPARVATGVTLQRVEAGVKVALARKLSFGVAQDGLAPNRYGVGNTHREKMEKQGSKVRH</sequence>
<dbReference type="Proteomes" id="UP000479710">
    <property type="component" value="Unassembled WGS sequence"/>
</dbReference>